<protein>
    <submittedName>
        <fullName evidence="1">Uncharacterized protein</fullName>
    </submittedName>
</protein>
<dbReference type="Proteomes" id="UP000018951">
    <property type="component" value="Unassembled WGS sequence"/>
</dbReference>
<name>W2V0R1_9RICK</name>
<sequence>MKKYSERIHKDYSNLIDDMISDMNIEILEKKHHNEENLKLYLMTEKNRLSSKIFNLSVSTKKDIESLELHMTNIYSSHVNDSGRILSSKDFLEKLKSNTDNMINSKRS</sequence>
<evidence type="ECO:0000313" key="2">
    <source>
        <dbReference type="Proteomes" id="UP000018951"/>
    </source>
</evidence>
<keyword evidence="2" id="KW-1185">Reference proteome</keyword>
<reference evidence="1 2" key="1">
    <citation type="journal article" date="2013" name="PLoS ONE">
        <title>Bacterial endosymbiosis in a chordate host: long-term co-evolution and conservation of secondary metabolism.</title>
        <authorList>
            <person name="Kwan J.C."/>
            <person name="Schmidt E.W."/>
        </authorList>
    </citation>
    <scope>NUCLEOTIDE SEQUENCE [LARGE SCALE GENOMIC DNA]</scope>
    <source>
        <strain evidence="2">L6</strain>
    </source>
</reference>
<comment type="caution">
    <text evidence="1">The sequence shown here is derived from an EMBL/GenBank/DDBJ whole genome shotgun (WGS) entry which is preliminary data.</text>
</comment>
<proteinExistence type="predicted"/>
<accession>W2V0R1</accession>
<evidence type="ECO:0000313" key="1">
    <source>
        <dbReference type="EMBL" id="ETO91844.1"/>
    </source>
</evidence>
<organism evidence="1 2">
    <name type="scientific">Candidatus Xenolissoclinum pacificiensis L6</name>
    <dbReference type="NCBI Taxonomy" id="1401685"/>
    <lineage>
        <taxon>Bacteria</taxon>
        <taxon>Pseudomonadati</taxon>
        <taxon>Pseudomonadota</taxon>
        <taxon>Alphaproteobacteria</taxon>
        <taxon>Rickettsiales</taxon>
        <taxon>Anaplasmataceae</taxon>
        <taxon>Candidatus Xenolissoclinum</taxon>
    </lineage>
</organism>
<dbReference type="AlphaFoldDB" id="W2V0R1"/>
<dbReference type="EMBL" id="AXCJ01000001">
    <property type="protein sequence ID" value="ETO91844.1"/>
    <property type="molecule type" value="Genomic_DNA"/>
</dbReference>
<dbReference type="STRING" id="1401685.P857_1022"/>
<gene>
    <name evidence="1" type="ORF">P857_1022</name>
</gene>